<keyword evidence="4" id="KW-0223">Dioxygenase</keyword>
<evidence type="ECO:0000256" key="2">
    <source>
        <dbReference type="ARBA" id="ARBA00008056"/>
    </source>
</evidence>
<keyword evidence="6 8" id="KW-0408">Iron</keyword>
<dbReference type="AlphaFoldDB" id="A0ABD1GUG4"/>
<evidence type="ECO:0000256" key="8">
    <source>
        <dbReference type="RuleBase" id="RU003682"/>
    </source>
</evidence>
<dbReference type="InterPro" id="IPR026992">
    <property type="entry name" value="DIOX_N"/>
</dbReference>
<keyword evidence="3 8" id="KW-0479">Metal-binding</keyword>
<evidence type="ECO:0000256" key="4">
    <source>
        <dbReference type="ARBA" id="ARBA00022964"/>
    </source>
</evidence>
<evidence type="ECO:0000256" key="6">
    <source>
        <dbReference type="ARBA" id="ARBA00023004"/>
    </source>
</evidence>
<evidence type="ECO:0000313" key="11">
    <source>
        <dbReference type="Proteomes" id="UP001567538"/>
    </source>
</evidence>
<comment type="catalytic activity">
    <reaction evidence="7">
        <text>salicylate + NADH + O2 + H(+) = 2,3-dihydroxybenzoate + NAD(+) + H2O</text>
        <dbReference type="Rhea" id="RHEA:51792"/>
        <dbReference type="ChEBI" id="CHEBI:15377"/>
        <dbReference type="ChEBI" id="CHEBI:15378"/>
        <dbReference type="ChEBI" id="CHEBI:15379"/>
        <dbReference type="ChEBI" id="CHEBI:30762"/>
        <dbReference type="ChEBI" id="CHEBI:36654"/>
        <dbReference type="ChEBI" id="CHEBI:57540"/>
        <dbReference type="ChEBI" id="CHEBI:57945"/>
    </reaction>
</comment>
<keyword evidence="5 8" id="KW-0560">Oxidoreductase</keyword>
<proteinExistence type="inferred from homology"/>
<feature type="domain" description="Fe2OG dioxygenase" evidence="9">
    <location>
        <begin position="189"/>
        <end position="289"/>
    </location>
</feature>
<dbReference type="GO" id="GO:0002238">
    <property type="term" value="P:response to molecule of fungal origin"/>
    <property type="evidence" value="ECO:0007669"/>
    <property type="project" value="UniProtKB-ARBA"/>
</dbReference>
<dbReference type="InterPro" id="IPR044861">
    <property type="entry name" value="IPNS-like_FE2OG_OXY"/>
</dbReference>
<dbReference type="InterPro" id="IPR027443">
    <property type="entry name" value="IPNS-like_sf"/>
</dbReference>
<organism evidence="10 11">
    <name type="scientific">Salvia divinorum</name>
    <name type="common">Maria pastora</name>
    <name type="synonym">Diviner's sage</name>
    <dbReference type="NCBI Taxonomy" id="28513"/>
    <lineage>
        <taxon>Eukaryota</taxon>
        <taxon>Viridiplantae</taxon>
        <taxon>Streptophyta</taxon>
        <taxon>Embryophyta</taxon>
        <taxon>Tracheophyta</taxon>
        <taxon>Spermatophyta</taxon>
        <taxon>Magnoliopsida</taxon>
        <taxon>eudicotyledons</taxon>
        <taxon>Gunneridae</taxon>
        <taxon>Pentapetalae</taxon>
        <taxon>asterids</taxon>
        <taxon>lamiids</taxon>
        <taxon>Lamiales</taxon>
        <taxon>Lamiaceae</taxon>
        <taxon>Nepetoideae</taxon>
        <taxon>Mentheae</taxon>
        <taxon>Salviinae</taxon>
        <taxon>Salvia</taxon>
        <taxon>Salvia subgen. Calosphace</taxon>
    </lineage>
</organism>
<dbReference type="FunFam" id="2.60.120.330:FF:000007">
    <property type="entry name" value="Protein DMR6-like oxygenase 2"/>
    <property type="match status" value="1"/>
</dbReference>
<keyword evidence="11" id="KW-1185">Reference proteome</keyword>
<protein>
    <submittedName>
        <fullName evidence="10">Protein DOWNY MILDEW RESISTANCE 6</fullName>
    </submittedName>
</protein>
<evidence type="ECO:0000313" key="10">
    <source>
        <dbReference type="EMBL" id="KAL1546461.1"/>
    </source>
</evidence>
<sequence length="338" mass="38142">MATKIISGTDFSSLPASYIRGESERPKLAEVDVCDSIPLIDLSADDKSLVIHQIGQACRDYGFFQVINHGVSKEAVNRILATSHEFFGLSVEEKMKLYSDDPRRTMRLSSSFNVTKETVHNWRDYLRLHCYPLDKYSPEWPTVPSSFKEVVSGYCKEIRALGLRLEEAISESLGLERDCLKKILGGEEQGQHMALNYYPACPEPELTYGLPAHTDPNALTILLQDMEVAGLNILNKGKWLAVKPHPDALVINIGDQIQAVSNGKYKSVWHRAVVNAHKPRLSVASFLVPSEAARIRAPAALAGEGNVNEYRDFTYDEYYKTFWSRDLDQKHCLEFFKN</sequence>
<dbReference type="PANTHER" id="PTHR47991">
    <property type="entry name" value="OXOGLUTARATE/IRON-DEPENDENT DIOXYGENASE"/>
    <property type="match status" value="1"/>
</dbReference>
<dbReference type="GO" id="GO:0016706">
    <property type="term" value="F:2-oxoglutarate-dependent dioxygenase activity"/>
    <property type="evidence" value="ECO:0007669"/>
    <property type="project" value="UniProtKB-ARBA"/>
</dbReference>
<accession>A0ABD1GUG4</accession>
<evidence type="ECO:0000256" key="5">
    <source>
        <dbReference type="ARBA" id="ARBA00023002"/>
    </source>
</evidence>
<evidence type="ECO:0000256" key="1">
    <source>
        <dbReference type="ARBA" id="ARBA00001961"/>
    </source>
</evidence>
<dbReference type="PROSITE" id="PS51471">
    <property type="entry name" value="FE2OG_OXY"/>
    <property type="match status" value="1"/>
</dbReference>
<dbReference type="Proteomes" id="UP001567538">
    <property type="component" value="Unassembled WGS sequence"/>
</dbReference>
<comment type="cofactor">
    <cofactor evidence="1">
        <name>L-ascorbate</name>
        <dbReference type="ChEBI" id="CHEBI:38290"/>
    </cofactor>
</comment>
<dbReference type="SUPFAM" id="SSF51197">
    <property type="entry name" value="Clavaminate synthase-like"/>
    <property type="match status" value="1"/>
</dbReference>
<dbReference type="Pfam" id="PF03171">
    <property type="entry name" value="2OG-FeII_Oxy"/>
    <property type="match status" value="1"/>
</dbReference>
<evidence type="ECO:0000256" key="3">
    <source>
        <dbReference type="ARBA" id="ARBA00022723"/>
    </source>
</evidence>
<dbReference type="Gene3D" id="2.60.120.330">
    <property type="entry name" value="B-lactam Antibiotic, Isopenicillin N Synthase, Chain"/>
    <property type="match status" value="1"/>
</dbReference>
<dbReference type="GO" id="GO:0046872">
    <property type="term" value="F:metal ion binding"/>
    <property type="evidence" value="ECO:0007669"/>
    <property type="project" value="UniProtKB-KW"/>
</dbReference>
<comment type="caution">
    <text evidence="10">The sequence shown here is derived from an EMBL/GenBank/DDBJ whole genome shotgun (WGS) entry which is preliminary data.</text>
</comment>
<gene>
    <name evidence="10" type="primary">DMR6</name>
    <name evidence="10" type="ORF">AAHA92_23058</name>
</gene>
<evidence type="ECO:0000259" key="9">
    <source>
        <dbReference type="PROSITE" id="PS51471"/>
    </source>
</evidence>
<dbReference type="GO" id="GO:0009805">
    <property type="term" value="P:coumarin biosynthetic process"/>
    <property type="evidence" value="ECO:0007669"/>
    <property type="project" value="UniProtKB-ARBA"/>
</dbReference>
<reference evidence="10 11" key="1">
    <citation type="submission" date="2024-06" db="EMBL/GenBank/DDBJ databases">
        <title>A chromosome level genome sequence of Diviner's sage (Salvia divinorum).</title>
        <authorList>
            <person name="Ford S.A."/>
            <person name="Ro D.-K."/>
            <person name="Ness R.W."/>
            <person name="Phillips M.A."/>
        </authorList>
    </citation>
    <scope>NUCLEOTIDE SEQUENCE [LARGE SCALE GENOMIC DNA]</scope>
    <source>
        <strain evidence="10">SAF-2024a</strain>
        <tissue evidence="10">Leaf</tissue>
    </source>
</reference>
<dbReference type="InterPro" id="IPR005123">
    <property type="entry name" value="Oxoglu/Fe-dep_dioxygenase_dom"/>
</dbReference>
<dbReference type="InterPro" id="IPR050295">
    <property type="entry name" value="Plant_2OG-oxidoreductases"/>
</dbReference>
<name>A0ABD1GUG4_SALDI</name>
<dbReference type="GO" id="GO:0002229">
    <property type="term" value="P:defense response to oomycetes"/>
    <property type="evidence" value="ECO:0007669"/>
    <property type="project" value="UniProtKB-ARBA"/>
</dbReference>
<dbReference type="EMBL" id="JBEAFC010000008">
    <property type="protein sequence ID" value="KAL1546461.1"/>
    <property type="molecule type" value="Genomic_DNA"/>
</dbReference>
<evidence type="ECO:0000256" key="7">
    <source>
        <dbReference type="ARBA" id="ARBA00052233"/>
    </source>
</evidence>
<dbReference type="Pfam" id="PF14226">
    <property type="entry name" value="DIOX_N"/>
    <property type="match status" value="1"/>
</dbReference>
<comment type="similarity">
    <text evidence="2 8">Belongs to the iron/ascorbate-dependent oxidoreductase family.</text>
</comment>